<sequence>MLTLALALVLTVSGTAVLVMAGHLLLPFQRLTTLEGRLASKAEFFEDEQVTRILLEHGIRVHTVSSGSREVATGSLEGYDFVFPSGEPAGDLISSTRQKQHRYTNIYRPFDSPLVLATYREYAKALWDAGAARPQAGSGTGEPLYYSLDMNRFLALTEHNRRWNDLGIGKYGVSNGNVVLAQTSDICDSNSAGTYLGLVAFTRNGDDVPTSTRRADELSAKLRPLLIRQGSPGADLFPYYASPNGRRLEPVVVVYEHQFLAYQALYRATHHTVDTERVLLYPTTRMLTQPQFIALDRRADRLGELLDHDPELQRRATELGYHVLGADALTEHLRQQDVPAPQAARDETAARMPDLAILERMIAAIKNCPAPATN</sequence>
<protein>
    <recommendedName>
        <fullName evidence="3">Secreted protein</fullName>
    </recommendedName>
</protein>
<dbReference type="Proteomes" id="UP001552594">
    <property type="component" value="Unassembled WGS sequence"/>
</dbReference>
<evidence type="ECO:0000313" key="1">
    <source>
        <dbReference type="EMBL" id="MEV5508736.1"/>
    </source>
</evidence>
<evidence type="ECO:0008006" key="3">
    <source>
        <dbReference type="Google" id="ProtNLM"/>
    </source>
</evidence>
<name>A0ABV3K0R0_STRON</name>
<comment type="caution">
    <text evidence="1">The sequence shown here is derived from an EMBL/GenBank/DDBJ whole genome shotgun (WGS) entry which is preliminary data.</text>
</comment>
<evidence type="ECO:0000313" key="2">
    <source>
        <dbReference type="Proteomes" id="UP001552594"/>
    </source>
</evidence>
<dbReference type="RefSeq" id="WP_241561559.1">
    <property type="nucleotide sequence ID" value="NZ_JBFAUK010000016.1"/>
</dbReference>
<proteinExistence type="predicted"/>
<accession>A0ABV3K0R0</accession>
<organism evidence="1 2">
    <name type="scientific">Streptomyces orinoci</name>
    <name type="common">Streptoverticillium orinoci</name>
    <dbReference type="NCBI Taxonomy" id="67339"/>
    <lineage>
        <taxon>Bacteria</taxon>
        <taxon>Bacillati</taxon>
        <taxon>Actinomycetota</taxon>
        <taxon>Actinomycetes</taxon>
        <taxon>Kitasatosporales</taxon>
        <taxon>Streptomycetaceae</taxon>
        <taxon>Streptomyces</taxon>
    </lineage>
</organism>
<reference evidence="1 2" key="1">
    <citation type="submission" date="2024-06" db="EMBL/GenBank/DDBJ databases">
        <title>The Natural Products Discovery Center: Release of the First 8490 Sequenced Strains for Exploring Actinobacteria Biosynthetic Diversity.</title>
        <authorList>
            <person name="Kalkreuter E."/>
            <person name="Kautsar S.A."/>
            <person name="Yang D."/>
            <person name="Bader C.D."/>
            <person name="Teijaro C.N."/>
            <person name="Fluegel L."/>
            <person name="Davis C.M."/>
            <person name="Simpson J.R."/>
            <person name="Lauterbach L."/>
            <person name="Steele A.D."/>
            <person name="Gui C."/>
            <person name="Meng S."/>
            <person name="Li G."/>
            <person name="Viehrig K."/>
            <person name="Ye F."/>
            <person name="Su P."/>
            <person name="Kiefer A.F."/>
            <person name="Nichols A."/>
            <person name="Cepeda A.J."/>
            <person name="Yan W."/>
            <person name="Fan B."/>
            <person name="Jiang Y."/>
            <person name="Adhikari A."/>
            <person name="Zheng C.-J."/>
            <person name="Schuster L."/>
            <person name="Cowan T.M."/>
            <person name="Smanski M.J."/>
            <person name="Chevrette M.G."/>
            <person name="De Carvalho L.P.S."/>
            <person name="Shen B."/>
        </authorList>
    </citation>
    <scope>NUCLEOTIDE SEQUENCE [LARGE SCALE GENOMIC DNA]</scope>
    <source>
        <strain evidence="1 2">NPDC052347</strain>
    </source>
</reference>
<keyword evidence="2" id="KW-1185">Reference proteome</keyword>
<gene>
    <name evidence="1" type="ORF">AB0L16_20135</name>
</gene>
<dbReference type="EMBL" id="JBFAUK010000016">
    <property type="protein sequence ID" value="MEV5508736.1"/>
    <property type="molecule type" value="Genomic_DNA"/>
</dbReference>